<dbReference type="PROSITE" id="PS51379">
    <property type="entry name" value="4FE4S_FER_2"/>
    <property type="match status" value="2"/>
</dbReference>
<evidence type="ECO:0000313" key="5">
    <source>
        <dbReference type="EMBL" id="HIQ82693.1"/>
    </source>
</evidence>
<dbReference type="InterPro" id="IPR036812">
    <property type="entry name" value="NAD(P)_OxRdtase_dom_sf"/>
</dbReference>
<sequence>MKKLGFGLMRLPLLDADDPKSIDLETVKSMVDRFLERGFTYFDTAYAYHQGMSEITARRALVERHPRDSFLLADKMPAFLVKGPEDYPRIFAEQLEKCGVEYFDYYLLHNLGAKTFAESARWGGFEFLMKMKREGRARHVGFSFHDTPELLERILTEYPDMEFVQLQINYADWENATIQSRRCYEVARAHGKPVIVMEPVKGGSLARVPEAAEAIFEACASGHSPASWAVRYAASLEGVMMVLSGMSNPEQLEENTGFMADFQPLSAAEQEAVGRVAKIMNDSIAIACTGCAYCVDGCPKHIPIPKDFALFNDQSRFRLMPSHTVYYNNLVAQGHGRAGDCIACGQCESHCPQHLPIIERLRDVSAVFDAKD</sequence>
<protein>
    <submittedName>
        <fullName evidence="5">Aldo/keto reductase</fullName>
    </submittedName>
</protein>
<organism evidence="5 6">
    <name type="scientific">Candidatus Pullichristensenella stercorigallinarum</name>
    <dbReference type="NCBI Taxonomy" id="2840909"/>
    <lineage>
        <taxon>Bacteria</taxon>
        <taxon>Bacillati</taxon>
        <taxon>Bacillota</taxon>
        <taxon>Clostridia</taxon>
        <taxon>Candidatus Pullichristensenella</taxon>
    </lineage>
</organism>
<evidence type="ECO:0000259" key="4">
    <source>
        <dbReference type="PROSITE" id="PS51379"/>
    </source>
</evidence>
<dbReference type="EMBL" id="DVFZ01000061">
    <property type="protein sequence ID" value="HIQ82693.1"/>
    <property type="molecule type" value="Genomic_DNA"/>
</dbReference>
<dbReference type="AlphaFoldDB" id="A0A9D0ZLM7"/>
<evidence type="ECO:0000256" key="1">
    <source>
        <dbReference type="ARBA" id="ARBA00022723"/>
    </source>
</evidence>
<name>A0A9D0ZLM7_9FIRM</name>
<dbReference type="SUPFAM" id="SSF46548">
    <property type="entry name" value="alpha-helical ferredoxin"/>
    <property type="match status" value="1"/>
</dbReference>
<dbReference type="InterPro" id="IPR017900">
    <property type="entry name" value="4Fe4S_Fe_S_CS"/>
</dbReference>
<dbReference type="InterPro" id="IPR017896">
    <property type="entry name" value="4Fe4S_Fe-S-bd"/>
</dbReference>
<dbReference type="InterPro" id="IPR053135">
    <property type="entry name" value="AKR2_Oxidoreductase"/>
</dbReference>
<keyword evidence="3" id="KW-0411">Iron-sulfur</keyword>
<dbReference type="Proteomes" id="UP000824260">
    <property type="component" value="Unassembled WGS sequence"/>
</dbReference>
<evidence type="ECO:0000313" key="6">
    <source>
        <dbReference type="Proteomes" id="UP000824260"/>
    </source>
</evidence>
<dbReference type="GO" id="GO:0051536">
    <property type="term" value="F:iron-sulfur cluster binding"/>
    <property type="evidence" value="ECO:0007669"/>
    <property type="project" value="UniProtKB-KW"/>
</dbReference>
<dbReference type="PROSITE" id="PS00198">
    <property type="entry name" value="4FE4S_FER_1"/>
    <property type="match status" value="2"/>
</dbReference>
<evidence type="ECO:0000256" key="2">
    <source>
        <dbReference type="ARBA" id="ARBA00023004"/>
    </source>
</evidence>
<dbReference type="PANTHER" id="PTHR43312:SF2">
    <property type="entry name" value="OXIDOREDUCTASE"/>
    <property type="match status" value="1"/>
</dbReference>
<comment type="caution">
    <text evidence="5">The sequence shown here is derived from an EMBL/GenBank/DDBJ whole genome shotgun (WGS) entry which is preliminary data.</text>
</comment>
<keyword evidence="1" id="KW-0479">Metal-binding</keyword>
<proteinExistence type="predicted"/>
<dbReference type="CDD" id="cd19096">
    <property type="entry name" value="AKR_Fe-S_oxidoreductase"/>
    <property type="match status" value="1"/>
</dbReference>
<feature type="domain" description="4Fe-4S ferredoxin-type" evidence="4">
    <location>
        <begin position="332"/>
        <end position="361"/>
    </location>
</feature>
<dbReference type="Gene3D" id="3.20.20.100">
    <property type="entry name" value="NADP-dependent oxidoreductase domain"/>
    <property type="match status" value="1"/>
</dbReference>
<dbReference type="SUPFAM" id="SSF51430">
    <property type="entry name" value="NAD(P)-linked oxidoreductase"/>
    <property type="match status" value="1"/>
</dbReference>
<gene>
    <name evidence="5" type="ORF">IAA52_06270</name>
</gene>
<evidence type="ECO:0000256" key="3">
    <source>
        <dbReference type="ARBA" id="ARBA00023014"/>
    </source>
</evidence>
<feature type="domain" description="4Fe-4S ferredoxin-type" evidence="4">
    <location>
        <begin position="277"/>
        <end position="308"/>
    </location>
</feature>
<reference evidence="5" key="2">
    <citation type="journal article" date="2021" name="PeerJ">
        <title>Extensive microbial diversity within the chicken gut microbiome revealed by metagenomics and culture.</title>
        <authorList>
            <person name="Gilroy R."/>
            <person name="Ravi A."/>
            <person name="Getino M."/>
            <person name="Pursley I."/>
            <person name="Horton D.L."/>
            <person name="Alikhan N.F."/>
            <person name="Baker D."/>
            <person name="Gharbi K."/>
            <person name="Hall N."/>
            <person name="Watson M."/>
            <person name="Adriaenssens E.M."/>
            <person name="Foster-Nyarko E."/>
            <person name="Jarju S."/>
            <person name="Secka A."/>
            <person name="Antonio M."/>
            <person name="Oren A."/>
            <person name="Chaudhuri R.R."/>
            <person name="La Ragione R."/>
            <person name="Hildebrand F."/>
            <person name="Pallen M.J."/>
        </authorList>
    </citation>
    <scope>NUCLEOTIDE SEQUENCE</scope>
    <source>
        <strain evidence="5">ChiSjej6B24-2974</strain>
    </source>
</reference>
<keyword evidence="2" id="KW-0408">Iron</keyword>
<dbReference type="Pfam" id="PF13187">
    <property type="entry name" value="Fer4_9"/>
    <property type="match status" value="1"/>
</dbReference>
<accession>A0A9D0ZLM7</accession>
<reference evidence="5" key="1">
    <citation type="submission" date="2020-10" db="EMBL/GenBank/DDBJ databases">
        <authorList>
            <person name="Gilroy R."/>
        </authorList>
    </citation>
    <scope>NUCLEOTIDE SEQUENCE</scope>
    <source>
        <strain evidence="5">ChiSjej6B24-2974</strain>
    </source>
</reference>
<dbReference type="PANTHER" id="PTHR43312">
    <property type="entry name" value="D-THREO-ALDOSE 1-DEHYDROGENASE"/>
    <property type="match status" value="1"/>
</dbReference>
<dbReference type="Gene3D" id="3.30.70.20">
    <property type="match status" value="1"/>
</dbReference>
<dbReference type="InterPro" id="IPR023210">
    <property type="entry name" value="NADP_OxRdtase_dom"/>
</dbReference>
<dbReference type="GO" id="GO:0046872">
    <property type="term" value="F:metal ion binding"/>
    <property type="evidence" value="ECO:0007669"/>
    <property type="project" value="UniProtKB-KW"/>
</dbReference>
<dbReference type="Pfam" id="PF00248">
    <property type="entry name" value="Aldo_ket_red"/>
    <property type="match status" value="1"/>
</dbReference>